<dbReference type="AlphaFoldDB" id="A0A0B2UPN0"/>
<proteinExistence type="predicted"/>
<reference evidence="1 2" key="1">
    <citation type="submission" date="2014-11" db="EMBL/GenBank/DDBJ databases">
        <title>Genetic blueprint of the zoonotic pathogen Toxocara canis.</title>
        <authorList>
            <person name="Zhu X.-Q."/>
            <person name="Korhonen P.K."/>
            <person name="Cai H."/>
            <person name="Young N.D."/>
            <person name="Nejsum P."/>
            <person name="von Samson-Himmelstjerna G."/>
            <person name="Boag P.R."/>
            <person name="Tan P."/>
            <person name="Li Q."/>
            <person name="Min J."/>
            <person name="Yang Y."/>
            <person name="Wang X."/>
            <person name="Fang X."/>
            <person name="Hall R.S."/>
            <person name="Hofmann A."/>
            <person name="Sternberg P.W."/>
            <person name="Jex A.R."/>
            <person name="Gasser R.B."/>
        </authorList>
    </citation>
    <scope>NUCLEOTIDE SEQUENCE [LARGE SCALE GENOMIC DNA]</scope>
    <source>
        <strain evidence="1">PN_DK_2014</strain>
    </source>
</reference>
<protein>
    <submittedName>
        <fullName evidence="1">Uncharacterized protein</fullName>
    </submittedName>
</protein>
<keyword evidence="2" id="KW-1185">Reference proteome</keyword>
<accession>A0A0B2UPN0</accession>
<organism evidence="1 2">
    <name type="scientific">Toxocara canis</name>
    <name type="common">Canine roundworm</name>
    <dbReference type="NCBI Taxonomy" id="6265"/>
    <lineage>
        <taxon>Eukaryota</taxon>
        <taxon>Metazoa</taxon>
        <taxon>Ecdysozoa</taxon>
        <taxon>Nematoda</taxon>
        <taxon>Chromadorea</taxon>
        <taxon>Rhabditida</taxon>
        <taxon>Spirurina</taxon>
        <taxon>Ascaridomorpha</taxon>
        <taxon>Ascaridoidea</taxon>
        <taxon>Toxocaridae</taxon>
        <taxon>Toxocara</taxon>
    </lineage>
</organism>
<evidence type="ECO:0000313" key="1">
    <source>
        <dbReference type="EMBL" id="KHN71328.1"/>
    </source>
</evidence>
<comment type="caution">
    <text evidence="1">The sequence shown here is derived from an EMBL/GenBank/DDBJ whole genome shotgun (WGS) entry which is preliminary data.</text>
</comment>
<dbReference type="Proteomes" id="UP000031036">
    <property type="component" value="Unassembled WGS sequence"/>
</dbReference>
<sequence length="155" mass="18506">MKRLSLLIGFAIFYSKKEPKKRECCIARDLPVFCTRKEHYYGRSGVDIICLLEYSEVHTNFRTNMLTVEQSTKEKRDETYFYSPTIHRKSFFLHTKENTETLKIRRAFVFVIIVFLRFALDEQCKRRSDMCGDNRLIEEMLFILVSYILLSDFGN</sequence>
<gene>
    <name evidence="1" type="ORF">Tcan_02364</name>
</gene>
<dbReference type="EMBL" id="JPKZ01022466">
    <property type="protein sequence ID" value="KHN71328.1"/>
    <property type="molecule type" value="Genomic_DNA"/>
</dbReference>
<name>A0A0B2UPN0_TOXCA</name>
<evidence type="ECO:0000313" key="2">
    <source>
        <dbReference type="Proteomes" id="UP000031036"/>
    </source>
</evidence>